<dbReference type="GO" id="GO:0016020">
    <property type="term" value="C:membrane"/>
    <property type="evidence" value="ECO:0007669"/>
    <property type="project" value="UniProtKB-SubCell"/>
</dbReference>
<feature type="transmembrane region" description="Helical" evidence="10">
    <location>
        <begin position="155"/>
        <end position="176"/>
    </location>
</feature>
<protein>
    <submittedName>
        <fullName evidence="11">Uncharacterized protein</fullName>
    </submittedName>
</protein>
<evidence type="ECO:0000256" key="2">
    <source>
        <dbReference type="ARBA" id="ARBA00022614"/>
    </source>
</evidence>
<dbReference type="Proteomes" id="UP001054252">
    <property type="component" value="Unassembled WGS sequence"/>
</dbReference>
<keyword evidence="6 10" id="KW-1133">Transmembrane helix</keyword>
<evidence type="ECO:0000256" key="6">
    <source>
        <dbReference type="ARBA" id="ARBA00022989"/>
    </source>
</evidence>
<keyword evidence="9" id="KW-0325">Glycoprotein</keyword>
<evidence type="ECO:0000256" key="9">
    <source>
        <dbReference type="ARBA" id="ARBA00023180"/>
    </source>
</evidence>
<comment type="caution">
    <text evidence="11">The sequence shown here is derived from an EMBL/GenBank/DDBJ whole genome shotgun (WGS) entry which is preliminary data.</text>
</comment>
<evidence type="ECO:0000256" key="10">
    <source>
        <dbReference type="SAM" id="Phobius"/>
    </source>
</evidence>
<sequence>MKGQFYEYDKTLNLVRVLDLSDNSLSGDIPWQITRVQGLQSLNLMHNLLIKRIPPNIGDMSSLESLDLSVNKLLGSIPESMSRLSFLSYLNLSDNQLTRKLPLSTQLQSFDVSCYAGNELSGLPLMVNCSEVNQRVPNTGNNGEKGTDGAKVNCLFVSMALGFISGFWGVLSPLVISKQWRYAYYQNLDDMWWKVSDYGNTFFKNLM</sequence>
<evidence type="ECO:0000256" key="1">
    <source>
        <dbReference type="ARBA" id="ARBA00004479"/>
    </source>
</evidence>
<gene>
    <name evidence="11" type="ORF">SLEP1_g20564</name>
</gene>
<dbReference type="PANTHER" id="PTHR48063">
    <property type="entry name" value="LRR RECEPTOR-LIKE KINASE"/>
    <property type="match status" value="1"/>
</dbReference>
<keyword evidence="5" id="KW-0677">Repeat</keyword>
<dbReference type="FunFam" id="3.80.10.10:FF:000383">
    <property type="entry name" value="Leucine-rich repeat receptor protein kinase EMS1"/>
    <property type="match status" value="1"/>
</dbReference>
<dbReference type="Gene3D" id="3.80.10.10">
    <property type="entry name" value="Ribonuclease Inhibitor"/>
    <property type="match status" value="1"/>
</dbReference>
<dbReference type="InterPro" id="IPR032675">
    <property type="entry name" value="LRR_dom_sf"/>
</dbReference>
<reference evidence="11 12" key="1">
    <citation type="journal article" date="2021" name="Commun. Biol.">
        <title>The genome of Shorea leprosula (Dipterocarpaceae) highlights the ecological relevance of drought in aseasonal tropical rainforests.</title>
        <authorList>
            <person name="Ng K.K.S."/>
            <person name="Kobayashi M.J."/>
            <person name="Fawcett J.A."/>
            <person name="Hatakeyama M."/>
            <person name="Paape T."/>
            <person name="Ng C.H."/>
            <person name="Ang C.C."/>
            <person name="Tnah L.H."/>
            <person name="Lee C.T."/>
            <person name="Nishiyama T."/>
            <person name="Sese J."/>
            <person name="O'Brien M.J."/>
            <person name="Copetti D."/>
            <person name="Mohd Noor M.I."/>
            <person name="Ong R.C."/>
            <person name="Putra M."/>
            <person name="Sireger I.Z."/>
            <person name="Indrioko S."/>
            <person name="Kosugi Y."/>
            <person name="Izuno A."/>
            <person name="Isagi Y."/>
            <person name="Lee S.L."/>
            <person name="Shimizu K.K."/>
        </authorList>
    </citation>
    <scope>NUCLEOTIDE SEQUENCE [LARGE SCALE GENOMIC DNA]</scope>
    <source>
        <strain evidence="11">214</strain>
    </source>
</reference>
<accession>A0AAV5J8Z2</accession>
<evidence type="ECO:0000313" key="12">
    <source>
        <dbReference type="Proteomes" id="UP001054252"/>
    </source>
</evidence>
<dbReference type="EMBL" id="BPVZ01000029">
    <property type="protein sequence ID" value="GKV08998.1"/>
    <property type="molecule type" value="Genomic_DNA"/>
</dbReference>
<dbReference type="Pfam" id="PF00560">
    <property type="entry name" value="LRR_1"/>
    <property type="match status" value="1"/>
</dbReference>
<keyword evidence="7 10" id="KW-0472">Membrane</keyword>
<evidence type="ECO:0000256" key="5">
    <source>
        <dbReference type="ARBA" id="ARBA00022737"/>
    </source>
</evidence>
<keyword evidence="2" id="KW-0433">Leucine-rich repeat</keyword>
<dbReference type="InterPro" id="IPR001611">
    <property type="entry name" value="Leu-rich_rpt"/>
</dbReference>
<evidence type="ECO:0000313" key="11">
    <source>
        <dbReference type="EMBL" id="GKV08998.1"/>
    </source>
</evidence>
<dbReference type="PANTHER" id="PTHR48063:SF98">
    <property type="entry name" value="LRR RECEPTOR-LIKE SERINE_THREONINE-PROTEIN KINASE FLS2"/>
    <property type="match status" value="1"/>
</dbReference>
<dbReference type="AlphaFoldDB" id="A0AAV5J8Z2"/>
<evidence type="ECO:0000256" key="4">
    <source>
        <dbReference type="ARBA" id="ARBA00022729"/>
    </source>
</evidence>
<keyword evidence="12" id="KW-1185">Reference proteome</keyword>
<proteinExistence type="predicted"/>
<keyword evidence="4" id="KW-0732">Signal</keyword>
<keyword evidence="8" id="KW-0675">Receptor</keyword>
<keyword evidence="3 10" id="KW-0812">Transmembrane</keyword>
<dbReference type="SUPFAM" id="SSF52058">
    <property type="entry name" value="L domain-like"/>
    <property type="match status" value="1"/>
</dbReference>
<dbReference type="Pfam" id="PF13855">
    <property type="entry name" value="LRR_8"/>
    <property type="match status" value="1"/>
</dbReference>
<evidence type="ECO:0000256" key="7">
    <source>
        <dbReference type="ARBA" id="ARBA00023136"/>
    </source>
</evidence>
<comment type="subcellular location">
    <subcellularLocation>
        <location evidence="1">Membrane</location>
        <topology evidence="1">Single-pass type I membrane protein</topology>
    </subcellularLocation>
</comment>
<dbReference type="InterPro" id="IPR046956">
    <property type="entry name" value="RLP23-like"/>
</dbReference>
<evidence type="ECO:0000256" key="8">
    <source>
        <dbReference type="ARBA" id="ARBA00023170"/>
    </source>
</evidence>
<organism evidence="11 12">
    <name type="scientific">Rubroshorea leprosula</name>
    <dbReference type="NCBI Taxonomy" id="152421"/>
    <lineage>
        <taxon>Eukaryota</taxon>
        <taxon>Viridiplantae</taxon>
        <taxon>Streptophyta</taxon>
        <taxon>Embryophyta</taxon>
        <taxon>Tracheophyta</taxon>
        <taxon>Spermatophyta</taxon>
        <taxon>Magnoliopsida</taxon>
        <taxon>eudicotyledons</taxon>
        <taxon>Gunneridae</taxon>
        <taxon>Pentapetalae</taxon>
        <taxon>rosids</taxon>
        <taxon>malvids</taxon>
        <taxon>Malvales</taxon>
        <taxon>Dipterocarpaceae</taxon>
        <taxon>Rubroshorea</taxon>
    </lineage>
</organism>
<dbReference type="PRINTS" id="PR00019">
    <property type="entry name" value="LEURICHRPT"/>
</dbReference>
<evidence type="ECO:0000256" key="3">
    <source>
        <dbReference type="ARBA" id="ARBA00022692"/>
    </source>
</evidence>
<name>A0AAV5J8Z2_9ROSI</name>